<dbReference type="InterPro" id="IPR029016">
    <property type="entry name" value="GAF-like_dom_sf"/>
</dbReference>
<gene>
    <name evidence="6" type="ORF">ACFQ1E_16015</name>
</gene>
<name>A0ABW3H9X5_9SPHN</name>
<dbReference type="Gene3D" id="1.10.10.10">
    <property type="entry name" value="Winged helix-like DNA-binding domain superfamily/Winged helix DNA-binding domain"/>
    <property type="match status" value="1"/>
</dbReference>
<evidence type="ECO:0000259" key="4">
    <source>
        <dbReference type="PROSITE" id="PS51077"/>
    </source>
</evidence>
<accession>A0ABW3H9X5</accession>
<keyword evidence="7" id="KW-1185">Reference proteome</keyword>
<feature type="domain" description="IclR-ED" evidence="5">
    <location>
        <begin position="71"/>
        <end position="251"/>
    </location>
</feature>
<organism evidence="6 7">
    <name type="scientific">Sphingomonas canadensis</name>
    <dbReference type="NCBI Taxonomy" id="1219257"/>
    <lineage>
        <taxon>Bacteria</taxon>
        <taxon>Pseudomonadati</taxon>
        <taxon>Pseudomonadota</taxon>
        <taxon>Alphaproteobacteria</taxon>
        <taxon>Sphingomonadales</taxon>
        <taxon>Sphingomonadaceae</taxon>
        <taxon>Sphingomonas</taxon>
    </lineage>
</organism>
<evidence type="ECO:0000256" key="2">
    <source>
        <dbReference type="ARBA" id="ARBA00023125"/>
    </source>
</evidence>
<dbReference type="InterPro" id="IPR050707">
    <property type="entry name" value="HTH_MetabolicPath_Reg"/>
</dbReference>
<dbReference type="InterPro" id="IPR005471">
    <property type="entry name" value="Tscrpt_reg_IclR_N"/>
</dbReference>
<keyword evidence="2" id="KW-0238">DNA-binding</keyword>
<proteinExistence type="predicted"/>
<dbReference type="InterPro" id="IPR014757">
    <property type="entry name" value="Tscrpt_reg_IclR_C"/>
</dbReference>
<evidence type="ECO:0000256" key="3">
    <source>
        <dbReference type="ARBA" id="ARBA00023163"/>
    </source>
</evidence>
<dbReference type="RefSeq" id="WP_264945600.1">
    <property type="nucleotide sequence ID" value="NZ_JAPDRA010000009.1"/>
</dbReference>
<evidence type="ECO:0000313" key="7">
    <source>
        <dbReference type="Proteomes" id="UP001596977"/>
    </source>
</evidence>
<protein>
    <submittedName>
        <fullName evidence="6">IclR family transcriptional regulator</fullName>
    </submittedName>
</protein>
<reference evidence="7" key="1">
    <citation type="journal article" date="2019" name="Int. J. Syst. Evol. Microbiol.">
        <title>The Global Catalogue of Microorganisms (GCM) 10K type strain sequencing project: providing services to taxonomists for standard genome sequencing and annotation.</title>
        <authorList>
            <consortium name="The Broad Institute Genomics Platform"/>
            <consortium name="The Broad Institute Genome Sequencing Center for Infectious Disease"/>
            <person name="Wu L."/>
            <person name="Ma J."/>
        </authorList>
    </citation>
    <scope>NUCLEOTIDE SEQUENCE [LARGE SCALE GENOMIC DNA]</scope>
    <source>
        <strain evidence="7">CCUG 62982</strain>
    </source>
</reference>
<dbReference type="Pfam" id="PF01614">
    <property type="entry name" value="IclR_C"/>
    <property type="match status" value="1"/>
</dbReference>
<dbReference type="SUPFAM" id="SSF46785">
    <property type="entry name" value="Winged helix' DNA-binding domain"/>
    <property type="match status" value="1"/>
</dbReference>
<feature type="domain" description="HTH iclR-type" evidence="4">
    <location>
        <begin position="10"/>
        <end position="70"/>
    </location>
</feature>
<evidence type="ECO:0000313" key="6">
    <source>
        <dbReference type="EMBL" id="MFD0947849.1"/>
    </source>
</evidence>
<dbReference type="PROSITE" id="PS51077">
    <property type="entry name" value="HTH_ICLR"/>
    <property type="match status" value="1"/>
</dbReference>
<sequence>MGSSETPATVKSAMRTLDILEFLVGQGRPLAAHELSSALAIPVSSLSYLLSTLVERGYLERAGRQYAPGAALARLNPNREGPTLAERVAPLVRAVSTQLNETASFFVQRGDELEALATETGNQSLRYALDIGQHAPMHAFAAGKALLARLPAEALDAYFAGSKRRAYTANTITDEAAIRAELDQIRQTGIAFTREEHTAGIIGIGRAAMADGGLAGAFSVAIPVARCDAGAERAAIDALKRATALLGSGED</sequence>
<evidence type="ECO:0000256" key="1">
    <source>
        <dbReference type="ARBA" id="ARBA00023015"/>
    </source>
</evidence>
<dbReference type="Proteomes" id="UP001596977">
    <property type="component" value="Unassembled WGS sequence"/>
</dbReference>
<dbReference type="EMBL" id="JBHTJG010000009">
    <property type="protein sequence ID" value="MFD0947849.1"/>
    <property type="molecule type" value="Genomic_DNA"/>
</dbReference>
<dbReference type="PROSITE" id="PS51078">
    <property type="entry name" value="ICLR_ED"/>
    <property type="match status" value="1"/>
</dbReference>
<dbReference type="InterPro" id="IPR036390">
    <property type="entry name" value="WH_DNA-bd_sf"/>
</dbReference>
<keyword evidence="3" id="KW-0804">Transcription</keyword>
<dbReference type="SUPFAM" id="SSF55781">
    <property type="entry name" value="GAF domain-like"/>
    <property type="match status" value="1"/>
</dbReference>
<evidence type="ECO:0000259" key="5">
    <source>
        <dbReference type="PROSITE" id="PS51078"/>
    </source>
</evidence>
<comment type="caution">
    <text evidence="6">The sequence shown here is derived from an EMBL/GenBank/DDBJ whole genome shotgun (WGS) entry which is preliminary data.</text>
</comment>
<dbReference type="Gene3D" id="3.30.450.40">
    <property type="match status" value="1"/>
</dbReference>
<dbReference type="InterPro" id="IPR036388">
    <property type="entry name" value="WH-like_DNA-bd_sf"/>
</dbReference>
<keyword evidence="1" id="KW-0805">Transcription regulation</keyword>
<dbReference type="Pfam" id="PF09339">
    <property type="entry name" value="HTH_IclR"/>
    <property type="match status" value="1"/>
</dbReference>
<dbReference type="PANTHER" id="PTHR30136">
    <property type="entry name" value="HELIX-TURN-HELIX TRANSCRIPTIONAL REGULATOR, ICLR FAMILY"/>
    <property type="match status" value="1"/>
</dbReference>
<dbReference type="PANTHER" id="PTHR30136:SF35">
    <property type="entry name" value="HTH-TYPE TRANSCRIPTIONAL REGULATOR RV1719"/>
    <property type="match status" value="1"/>
</dbReference>